<dbReference type="EMBL" id="CAJVPZ010037364">
    <property type="protein sequence ID" value="CAG8753323.1"/>
    <property type="molecule type" value="Genomic_DNA"/>
</dbReference>
<evidence type="ECO:0000313" key="3">
    <source>
        <dbReference type="Proteomes" id="UP000789396"/>
    </source>
</evidence>
<proteinExistence type="predicted"/>
<evidence type="ECO:0000256" key="1">
    <source>
        <dbReference type="SAM" id="MobiDB-lite"/>
    </source>
</evidence>
<reference evidence="2" key="1">
    <citation type="submission" date="2021-06" db="EMBL/GenBank/DDBJ databases">
        <authorList>
            <person name="Kallberg Y."/>
            <person name="Tangrot J."/>
            <person name="Rosling A."/>
        </authorList>
    </citation>
    <scope>NUCLEOTIDE SEQUENCE</scope>
    <source>
        <strain evidence="2">IN212</strain>
    </source>
</reference>
<feature type="non-terminal residue" evidence="2">
    <location>
        <position position="303"/>
    </location>
</feature>
<dbReference type="Proteomes" id="UP000789396">
    <property type="component" value="Unassembled WGS sequence"/>
</dbReference>
<feature type="compositionally biased region" description="Polar residues" evidence="1">
    <location>
        <begin position="78"/>
        <end position="89"/>
    </location>
</feature>
<name>A0A9N9IVG8_9GLOM</name>
<dbReference type="OrthoDB" id="10516419at2759"/>
<dbReference type="AlphaFoldDB" id="A0A9N9IVG8"/>
<feature type="region of interest" description="Disordered" evidence="1">
    <location>
        <begin position="45"/>
        <end position="303"/>
    </location>
</feature>
<feature type="compositionally biased region" description="Pro residues" evidence="1">
    <location>
        <begin position="292"/>
        <end position="303"/>
    </location>
</feature>
<accession>A0A9N9IVG8</accession>
<protein>
    <submittedName>
        <fullName evidence="2">899_t:CDS:1</fullName>
    </submittedName>
</protein>
<feature type="compositionally biased region" description="Polar residues" evidence="1">
    <location>
        <begin position="239"/>
        <end position="284"/>
    </location>
</feature>
<feature type="non-terminal residue" evidence="2">
    <location>
        <position position="1"/>
    </location>
</feature>
<feature type="compositionally biased region" description="Pro residues" evidence="1">
    <location>
        <begin position="159"/>
        <end position="169"/>
    </location>
</feature>
<evidence type="ECO:0000313" key="2">
    <source>
        <dbReference type="EMBL" id="CAG8753323.1"/>
    </source>
</evidence>
<keyword evidence="3" id="KW-1185">Reference proteome</keyword>
<feature type="compositionally biased region" description="Polar residues" evidence="1">
    <location>
        <begin position="196"/>
        <end position="223"/>
    </location>
</feature>
<organism evidence="2 3">
    <name type="scientific">Racocetra fulgida</name>
    <dbReference type="NCBI Taxonomy" id="60492"/>
    <lineage>
        <taxon>Eukaryota</taxon>
        <taxon>Fungi</taxon>
        <taxon>Fungi incertae sedis</taxon>
        <taxon>Mucoromycota</taxon>
        <taxon>Glomeromycotina</taxon>
        <taxon>Glomeromycetes</taxon>
        <taxon>Diversisporales</taxon>
        <taxon>Gigasporaceae</taxon>
        <taxon>Racocetra</taxon>
    </lineage>
</organism>
<sequence length="303" mass="32459">SELLKIDDGNDAISSDSRITSNNQIKIDKFHLVVYISNLIKLEDMYTQPPPPNSQQATQRPSTSPTQPQQRPMGPNVGVSTSQAQQNFSGYRPVGPNTQSIRPPPQVVAGIPPNARPTHVTGGRPPTNFATQGFPGSPAQGIRPTMPAQQGPTIGIPPGQRPPTAPPQVGPGYQQTPSQYAPRPPPGNEGIDSILPNISNVRISQDPPIQNQSSQIDQQTRSPKQNRSKRAHHDLGPQPHSSVPSTPSYHQPPTNNAPQTGQAPTQPMYTSMVSQPTSAGQGINQPQYTQPPQLPVPQQPPAS</sequence>
<comment type="caution">
    <text evidence="2">The sequence shown here is derived from an EMBL/GenBank/DDBJ whole genome shotgun (WGS) entry which is preliminary data.</text>
</comment>
<feature type="compositionally biased region" description="Low complexity" evidence="1">
    <location>
        <begin position="54"/>
        <end position="72"/>
    </location>
</feature>
<gene>
    <name evidence="2" type="ORF">RFULGI_LOCUS13759</name>
</gene>